<dbReference type="Proteomes" id="UP000199441">
    <property type="component" value="Unassembled WGS sequence"/>
</dbReference>
<sequence length="43" mass="5256">MSELYYYSAIYGFFDLIESKKYHDLKKWYWLTQGEPSTIGLRN</sequence>
<proteinExistence type="predicted"/>
<dbReference type="AlphaFoldDB" id="A0A1H2VP13"/>
<evidence type="ECO:0000313" key="1">
    <source>
        <dbReference type="EMBL" id="SDW70061.1"/>
    </source>
</evidence>
<evidence type="ECO:0000313" key="2">
    <source>
        <dbReference type="Proteomes" id="UP000199441"/>
    </source>
</evidence>
<dbReference type="EMBL" id="FNOI01000002">
    <property type="protein sequence ID" value="SDW70061.1"/>
    <property type="molecule type" value="Genomic_DNA"/>
</dbReference>
<dbReference type="STRING" id="670155.SAMN04488001_1583"/>
<organism evidence="1 2">
    <name type="scientific">Litoreibacter albidus</name>
    <dbReference type="NCBI Taxonomy" id="670155"/>
    <lineage>
        <taxon>Bacteria</taxon>
        <taxon>Pseudomonadati</taxon>
        <taxon>Pseudomonadota</taxon>
        <taxon>Alphaproteobacteria</taxon>
        <taxon>Rhodobacterales</taxon>
        <taxon>Roseobacteraceae</taxon>
        <taxon>Litoreibacter</taxon>
    </lineage>
</organism>
<reference evidence="2" key="1">
    <citation type="submission" date="2016-10" db="EMBL/GenBank/DDBJ databases">
        <authorList>
            <person name="Varghese N."/>
            <person name="Submissions S."/>
        </authorList>
    </citation>
    <scope>NUCLEOTIDE SEQUENCE [LARGE SCALE GENOMIC DNA]</scope>
    <source>
        <strain evidence="2">DSM 26922</strain>
    </source>
</reference>
<protein>
    <submittedName>
        <fullName evidence="1">Uncharacterized protein</fullName>
    </submittedName>
</protein>
<name>A0A1H2VP13_9RHOB</name>
<accession>A0A1H2VP13</accession>
<keyword evidence="2" id="KW-1185">Reference proteome</keyword>
<gene>
    <name evidence="1" type="ORF">SAMN04488001_1583</name>
</gene>